<evidence type="ECO:0000313" key="2">
    <source>
        <dbReference type="Proteomes" id="UP001595974"/>
    </source>
</evidence>
<gene>
    <name evidence="1" type="ORF">ACFPTN_05065</name>
</gene>
<sequence>MRGFRLPWPRPSQAPERIELDFVPIRRAPTRLGWALLAVGLLCAGIELERFMSARAELDERARIVAALRSQQPAPAPPAPPEPPLTAQEVQGARRVAARLDADWSTVFAALARVRGSDVAWVEVEMVEVQAAGAGAGDASGRTAAGGLRLSGEARSLDAVLAVLDRMRHEPVLAGIDLVSHEAAAQDGADFVRFVVAARSRGGA</sequence>
<protein>
    <submittedName>
        <fullName evidence="1">PilN domain-containing protein</fullName>
    </submittedName>
</protein>
<reference evidence="2" key="1">
    <citation type="journal article" date="2019" name="Int. J. Syst. Evol. Microbiol.">
        <title>The Global Catalogue of Microorganisms (GCM) 10K type strain sequencing project: providing services to taxonomists for standard genome sequencing and annotation.</title>
        <authorList>
            <consortium name="The Broad Institute Genomics Platform"/>
            <consortium name="The Broad Institute Genome Sequencing Center for Infectious Disease"/>
            <person name="Wu L."/>
            <person name="Ma J."/>
        </authorList>
    </citation>
    <scope>NUCLEOTIDE SEQUENCE [LARGE SCALE GENOMIC DNA]</scope>
    <source>
        <strain evidence="2">SHR3</strain>
    </source>
</reference>
<keyword evidence="2" id="KW-1185">Reference proteome</keyword>
<evidence type="ECO:0000313" key="1">
    <source>
        <dbReference type="EMBL" id="MFC5768735.1"/>
    </source>
</evidence>
<organism evidence="1 2">
    <name type="scientific">Thauera sinica</name>
    <dbReference type="NCBI Taxonomy" id="2665146"/>
    <lineage>
        <taxon>Bacteria</taxon>
        <taxon>Pseudomonadati</taxon>
        <taxon>Pseudomonadota</taxon>
        <taxon>Betaproteobacteria</taxon>
        <taxon>Rhodocyclales</taxon>
        <taxon>Zoogloeaceae</taxon>
        <taxon>Thauera</taxon>
    </lineage>
</organism>
<accession>A0ABW1AN78</accession>
<dbReference type="RefSeq" id="WP_096448313.1">
    <property type="nucleotide sequence ID" value="NZ_JBHSOG010000014.1"/>
</dbReference>
<proteinExistence type="predicted"/>
<name>A0ABW1AN78_9RHOO</name>
<comment type="caution">
    <text evidence="1">The sequence shown here is derived from an EMBL/GenBank/DDBJ whole genome shotgun (WGS) entry which is preliminary data.</text>
</comment>
<dbReference type="EMBL" id="JBHSOG010000014">
    <property type="protein sequence ID" value="MFC5768735.1"/>
    <property type="molecule type" value="Genomic_DNA"/>
</dbReference>
<dbReference type="Proteomes" id="UP001595974">
    <property type="component" value="Unassembled WGS sequence"/>
</dbReference>